<dbReference type="EMBL" id="CACRZD030000002">
    <property type="protein sequence ID" value="CAA6656514.1"/>
    <property type="molecule type" value="Genomic_DNA"/>
</dbReference>
<evidence type="ECO:0000256" key="3">
    <source>
        <dbReference type="ARBA" id="ARBA00023035"/>
    </source>
</evidence>
<evidence type="ECO:0000313" key="5">
    <source>
        <dbReference type="EMBL" id="CAA2616841.1"/>
    </source>
</evidence>
<evidence type="ECO:0000313" key="6">
    <source>
        <dbReference type="Proteomes" id="UP001189122"/>
    </source>
</evidence>
<dbReference type="Proteomes" id="UP001189122">
    <property type="component" value="Unassembled WGS sequence"/>
</dbReference>
<dbReference type="SUPFAM" id="SSF51110">
    <property type="entry name" value="alpha-D-mannose-specific plant lectins"/>
    <property type="match status" value="1"/>
</dbReference>
<dbReference type="GO" id="GO:0051707">
    <property type="term" value="P:response to other organism"/>
    <property type="evidence" value="ECO:0007669"/>
    <property type="project" value="UniProtKB-ARBA"/>
</dbReference>
<evidence type="ECO:0000256" key="1">
    <source>
        <dbReference type="ARBA" id="ARBA00022546"/>
    </source>
</evidence>
<dbReference type="InterPro" id="IPR001480">
    <property type="entry name" value="Bulb-type_lectin_dom"/>
</dbReference>
<dbReference type="GO" id="GO:0005537">
    <property type="term" value="F:D-mannose binding"/>
    <property type="evidence" value="ECO:0007669"/>
    <property type="project" value="UniProtKB-KW"/>
</dbReference>
<dbReference type="SMART" id="SM00108">
    <property type="entry name" value="B_lectin"/>
    <property type="match status" value="1"/>
</dbReference>
<accession>A0A7I8IGU7</accession>
<dbReference type="InterPro" id="IPR036426">
    <property type="entry name" value="Bulb-type_lectin_dom_sf"/>
</dbReference>
<dbReference type="EMBL" id="LR743589">
    <property type="protein sequence ID" value="CAA2616841.1"/>
    <property type="molecule type" value="Genomic_DNA"/>
</dbReference>
<dbReference type="PROSITE" id="PS50927">
    <property type="entry name" value="BULB_LECTIN"/>
    <property type="match status" value="1"/>
</dbReference>
<proteinExistence type="predicted"/>
<name>A0A7I8IGU7_SPIIN</name>
<dbReference type="Gene3D" id="2.90.10.10">
    <property type="entry name" value="Bulb-type lectin domain"/>
    <property type="match status" value="1"/>
</dbReference>
<feature type="domain" description="Bulb-type lectin" evidence="4">
    <location>
        <begin position="78"/>
        <end position="182"/>
    </location>
</feature>
<keyword evidence="6" id="KW-1185">Reference proteome</keyword>
<organism evidence="5">
    <name type="scientific">Spirodela intermedia</name>
    <name type="common">Intermediate duckweed</name>
    <dbReference type="NCBI Taxonomy" id="51605"/>
    <lineage>
        <taxon>Eukaryota</taxon>
        <taxon>Viridiplantae</taxon>
        <taxon>Streptophyta</taxon>
        <taxon>Embryophyta</taxon>
        <taxon>Tracheophyta</taxon>
        <taxon>Spermatophyta</taxon>
        <taxon>Magnoliopsida</taxon>
        <taxon>Liliopsida</taxon>
        <taxon>Araceae</taxon>
        <taxon>Lemnoideae</taxon>
        <taxon>Spirodela</taxon>
    </lineage>
</organism>
<gene>
    <name evidence="5" type="ORF">SI7747_02003054</name>
</gene>
<sequence length="209" mass="22813">MTTTRERQYATCKFRVRRHLVFGINRRPIHDHVAPSLSQLLGQHCFLGLVCSEDGGENLVSLLLLILACLLVSPCLARSDLYRGEKLVAAECLVKGDFTLCMQTNCNLVLREGGVVKWCSRTAGEGTNCRAILQMNGNFVIRSGTDKVWETNTNSGVVVLLKNDGNVVIYNAQMQQIWERGTGPCTAGATVSPLQNTSSIPAGVTFSKP</sequence>
<keyword evidence="3" id="KW-0430">Lectin</keyword>
<keyword evidence="1" id="KW-0348">Hemagglutinin</keyword>
<evidence type="ECO:0000256" key="2">
    <source>
        <dbReference type="ARBA" id="ARBA00022737"/>
    </source>
</evidence>
<protein>
    <recommendedName>
        <fullName evidence="4">Bulb-type lectin domain-containing protein</fullName>
    </recommendedName>
</protein>
<dbReference type="CDD" id="cd00028">
    <property type="entry name" value="B_lectin"/>
    <property type="match status" value="1"/>
</dbReference>
<reference evidence="5 6" key="1">
    <citation type="submission" date="2019-12" db="EMBL/GenBank/DDBJ databases">
        <authorList>
            <person name="Scholz U."/>
            <person name="Mascher M."/>
            <person name="Fiebig A."/>
        </authorList>
    </citation>
    <scope>NUCLEOTIDE SEQUENCE</scope>
</reference>
<evidence type="ECO:0000259" key="4">
    <source>
        <dbReference type="PROSITE" id="PS50927"/>
    </source>
</evidence>
<keyword evidence="2" id="KW-0677">Repeat</keyword>
<dbReference type="AlphaFoldDB" id="A0A7I8IGU7"/>
<keyword evidence="3" id="KW-0465">Mannose-binding</keyword>